<comment type="caution">
    <text evidence="2">The sequence shown here is derived from an EMBL/GenBank/DDBJ whole genome shotgun (WGS) entry which is preliminary data.</text>
</comment>
<evidence type="ECO:0000313" key="2">
    <source>
        <dbReference type="EMBL" id="RLY94458.1"/>
    </source>
</evidence>
<evidence type="ECO:0000256" key="1">
    <source>
        <dbReference type="SAM" id="MobiDB-lite"/>
    </source>
</evidence>
<organism evidence="2 3">
    <name type="scientific">Kocuria tytonicola</name>
    <dbReference type="NCBI Taxonomy" id="2055946"/>
    <lineage>
        <taxon>Bacteria</taxon>
        <taxon>Bacillati</taxon>
        <taxon>Actinomycetota</taxon>
        <taxon>Actinomycetes</taxon>
        <taxon>Micrococcales</taxon>
        <taxon>Micrococcaceae</taxon>
        <taxon>Kocuria</taxon>
    </lineage>
</organism>
<name>A0A3L9M732_9MICC</name>
<feature type="compositionally biased region" description="Basic and acidic residues" evidence="1">
    <location>
        <begin position="20"/>
        <end position="38"/>
    </location>
</feature>
<feature type="compositionally biased region" description="Basic residues" evidence="1">
    <location>
        <begin position="1"/>
        <end position="13"/>
    </location>
</feature>
<dbReference type="EMBL" id="RDEX01000001">
    <property type="protein sequence ID" value="RLY94458.1"/>
    <property type="molecule type" value="Genomic_DNA"/>
</dbReference>
<feature type="region of interest" description="Disordered" evidence="1">
    <location>
        <begin position="1"/>
        <end position="66"/>
    </location>
</feature>
<dbReference type="Proteomes" id="UP000277871">
    <property type="component" value="Unassembled WGS sequence"/>
</dbReference>
<proteinExistence type="predicted"/>
<gene>
    <name evidence="2" type="ORF">EAE32_04540</name>
</gene>
<accession>A0A3L9M732</accession>
<evidence type="ECO:0000313" key="3">
    <source>
        <dbReference type="Proteomes" id="UP000277871"/>
    </source>
</evidence>
<dbReference type="OrthoDB" id="4883289at2"/>
<protein>
    <submittedName>
        <fullName evidence="2">Uncharacterized protein</fullName>
    </submittedName>
</protein>
<keyword evidence="3" id="KW-1185">Reference proteome</keyword>
<reference evidence="2 3" key="1">
    <citation type="submission" date="2018-10" db="EMBL/GenBank/DDBJ databases">
        <title>Kocuria tytonicola, new bacteria from the preen glands of American barn owls (Tyto furcata).</title>
        <authorList>
            <person name="Braun M.S."/>
            <person name="Wang E."/>
            <person name="Zimmermann S."/>
            <person name="Boutin S."/>
            <person name="Wagner H."/>
            <person name="Wink M."/>
        </authorList>
    </citation>
    <scope>NUCLEOTIDE SEQUENCE [LARGE SCALE GENOMIC DNA]</scope>
    <source>
        <strain evidence="2 3">473</strain>
    </source>
</reference>
<sequence>MGRGRRRGTHRRATGGAAPDTERALGDAEWGDAARRLGADAPEPGEGASTGGHEQWLREQRPPHWG</sequence>
<feature type="compositionally biased region" description="Basic and acidic residues" evidence="1">
    <location>
        <begin position="55"/>
        <end position="66"/>
    </location>
</feature>
<dbReference type="AlphaFoldDB" id="A0A3L9M732"/>